<organism evidence="2 3">
    <name type="scientific">Vibrio vulnificus</name>
    <dbReference type="NCBI Taxonomy" id="672"/>
    <lineage>
        <taxon>Bacteria</taxon>
        <taxon>Pseudomonadati</taxon>
        <taxon>Pseudomonadota</taxon>
        <taxon>Gammaproteobacteria</taxon>
        <taxon>Vibrionales</taxon>
        <taxon>Vibrionaceae</taxon>
        <taxon>Vibrio</taxon>
    </lineage>
</organism>
<dbReference type="AlphaFoldDB" id="A0A1V8MYV8"/>
<dbReference type="KEGG" id="vvl:VV93_v1c13760"/>
<reference evidence="2 3" key="2">
    <citation type="journal article" date="2018" name="Front. Microbiol.">
        <title>Phylogeny of Vibrio vulnificus from the Analysis of the Core-Genome: Implications for Intra-Species Taxonomy.</title>
        <authorList>
            <person name="Roig F.J."/>
            <person name="Gonzalez-Candelas F."/>
            <person name="Sanjuan E."/>
            <person name="Fouz B."/>
            <person name="Feil E.J."/>
            <person name="Llorens C."/>
            <person name="Baker-Austin C."/>
            <person name="Oliver J.D."/>
            <person name="Danin-Poleg Y."/>
            <person name="Gibas C.J."/>
            <person name="Kashi Y."/>
            <person name="Gulig P.A."/>
            <person name="Morrison S.S."/>
            <person name="Amaro C."/>
        </authorList>
    </citation>
    <scope>NUCLEOTIDE SEQUENCE [LARGE SCALE GENOMIC DNA]</scope>
    <source>
        <strain evidence="2 3">CECT4608</strain>
    </source>
</reference>
<reference evidence="1 4" key="1">
    <citation type="submission" date="2017-01" db="EMBL/GenBank/DDBJ databases">
        <title>Complete Genome Sequence of Vibrio vulnificus FORC_053.</title>
        <authorList>
            <consortium name="Food-borne Pathogen Omics Research Center"/>
            <person name="Chung H.Y."/>
            <person name="Na E.J."/>
            <person name="Song J.S."/>
            <person name="Kim H."/>
            <person name="Lee J.-H."/>
            <person name="Ryu S."/>
            <person name="Choi S.H."/>
        </authorList>
    </citation>
    <scope>NUCLEOTIDE SEQUENCE [LARGE SCALE GENOMIC DNA]</scope>
    <source>
        <strain evidence="1 4">FORC_053</strain>
    </source>
</reference>
<gene>
    <name evidence="2" type="ORF">CRN52_02165</name>
    <name evidence="1" type="ORF">FORC53_1721</name>
</gene>
<dbReference type="Proteomes" id="UP000263418">
    <property type="component" value="Chromosome 1"/>
</dbReference>
<sequence length="134" mass="15418">MEKQGKRHVEFDYTSFLGASCSKKWTFLEALTTFAPVFGVMWKNSIAELSEPEDRLWDAALKSMSSRRSDESNLVTLLKLAKLEGIDELTVVMPYALEPTQIDFIQNRSESKIDCREQDVFVIRLKDLSESQFD</sequence>
<protein>
    <submittedName>
        <fullName evidence="2">Transporter</fullName>
    </submittedName>
</protein>
<dbReference type="EMBL" id="PDGH01000026">
    <property type="protein sequence ID" value="POB49870.1"/>
    <property type="molecule type" value="Genomic_DNA"/>
</dbReference>
<accession>A0A1V8MYV8</accession>
<proteinExistence type="predicted"/>
<evidence type="ECO:0000313" key="4">
    <source>
        <dbReference type="Proteomes" id="UP000263418"/>
    </source>
</evidence>
<evidence type="ECO:0000313" key="3">
    <source>
        <dbReference type="Proteomes" id="UP000237466"/>
    </source>
</evidence>
<evidence type="ECO:0000313" key="1">
    <source>
        <dbReference type="EMBL" id="AXX60060.1"/>
    </source>
</evidence>
<dbReference type="RefSeq" id="WP_011080631.1">
    <property type="nucleotide sequence ID" value="NZ_CABMOC010000001.1"/>
</dbReference>
<dbReference type="EMBL" id="CP019290">
    <property type="protein sequence ID" value="AXX60060.1"/>
    <property type="molecule type" value="Genomic_DNA"/>
</dbReference>
<dbReference type="OMA" id="CLNYIDF"/>
<dbReference type="Proteomes" id="UP000237466">
    <property type="component" value="Unassembled WGS sequence"/>
</dbReference>
<evidence type="ECO:0000313" key="2">
    <source>
        <dbReference type="EMBL" id="POB49870.1"/>
    </source>
</evidence>
<name>A0A1V8MYV8_VIBVL</name>